<gene>
    <name evidence="2" type="ORF">FSZ17_23115</name>
</gene>
<proteinExistence type="predicted"/>
<dbReference type="Proteomes" id="UP000321555">
    <property type="component" value="Chromosome"/>
</dbReference>
<dbReference type="PANTHER" id="PTHR41324:SF1">
    <property type="entry name" value="DUF2232 DOMAIN-CONTAINING PROTEIN"/>
    <property type="match status" value="1"/>
</dbReference>
<evidence type="ECO:0000256" key="1">
    <source>
        <dbReference type="SAM" id="Phobius"/>
    </source>
</evidence>
<dbReference type="PANTHER" id="PTHR41324">
    <property type="entry name" value="MEMBRANE PROTEIN-RELATED"/>
    <property type="match status" value="1"/>
</dbReference>
<accession>A0A5B8ZAC1</accession>
<dbReference type="RefSeq" id="WP_057772419.1">
    <property type="nucleotide sequence ID" value="NZ_CP042593.1"/>
</dbReference>
<dbReference type="EMBL" id="CP042593">
    <property type="protein sequence ID" value="QED49930.1"/>
    <property type="molecule type" value="Genomic_DNA"/>
</dbReference>
<sequence>MRNVHKLTEGAVLLAAFAVLLLITIYIPFLGIVSNLFLAVPFILFGTKNTRMYAIVFLIASLMISLIVGTVLAIPLTLSFGLTGLVIGQLIKEGKSRTVSFIASTLVFLITLLLQYAVAVVFFNINFIEDIMSMMTEAFNRSKSMLEAFGQNSTGDVMDQFEAALKMLESLTPSLFVLASLFAVILIELVSFPVVKRFGVKVESWKPFREIVFPKSILWYYLVTILASFAIKPEEGSYWFLALVNISFILQLLMVLQGLSFIFYICYKKGMSKGIPIIATVFTFILPIFLYIVRILGIIDLGFDLRKRLEKSE</sequence>
<evidence type="ECO:0000313" key="2">
    <source>
        <dbReference type="EMBL" id="QED49930.1"/>
    </source>
</evidence>
<feature type="transmembrane region" description="Helical" evidence="1">
    <location>
        <begin position="175"/>
        <end position="195"/>
    </location>
</feature>
<evidence type="ECO:0000313" key="3">
    <source>
        <dbReference type="Proteomes" id="UP000321555"/>
    </source>
</evidence>
<dbReference type="STRING" id="1742359.GCA_001439625_02884"/>
<feature type="transmembrane region" description="Helical" evidence="1">
    <location>
        <begin position="54"/>
        <end position="87"/>
    </location>
</feature>
<dbReference type="OrthoDB" id="2987886at2"/>
<feature type="transmembrane region" description="Helical" evidence="1">
    <location>
        <begin position="238"/>
        <end position="265"/>
    </location>
</feature>
<feature type="transmembrane region" description="Helical" evidence="1">
    <location>
        <begin position="277"/>
        <end position="299"/>
    </location>
</feature>
<keyword evidence="1" id="KW-0812">Transmembrane</keyword>
<feature type="transmembrane region" description="Helical" evidence="1">
    <location>
        <begin position="99"/>
        <end position="125"/>
    </location>
</feature>
<keyword evidence="1" id="KW-0472">Membrane</keyword>
<keyword evidence="1" id="KW-1133">Transmembrane helix</keyword>
<protein>
    <submittedName>
        <fullName evidence="2">DUF2232 domain-containing protein</fullName>
    </submittedName>
</protein>
<dbReference type="KEGG" id="bda:FSZ17_23115"/>
<dbReference type="Pfam" id="PF09991">
    <property type="entry name" value="DUF2232"/>
    <property type="match status" value="1"/>
</dbReference>
<dbReference type="AlphaFoldDB" id="A0A5B8ZAC1"/>
<name>A0A5B8ZAC1_CYTDA</name>
<feature type="transmembrane region" description="Helical" evidence="1">
    <location>
        <begin position="12"/>
        <end position="34"/>
    </location>
</feature>
<organism evidence="2 3">
    <name type="scientific">Cytobacillus dafuensis</name>
    <name type="common">Bacillus dafuensis</name>
    <dbReference type="NCBI Taxonomy" id="1742359"/>
    <lineage>
        <taxon>Bacteria</taxon>
        <taxon>Bacillati</taxon>
        <taxon>Bacillota</taxon>
        <taxon>Bacilli</taxon>
        <taxon>Bacillales</taxon>
        <taxon>Bacillaceae</taxon>
        <taxon>Cytobacillus</taxon>
    </lineage>
</organism>
<keyword evidence="3" id="KW-1185">Reference proteome</keyword>
<feature type="transmembrane region" description="Helical" evidence="1">
    <location>
        <begin position="216"/>
        <end position="232"/>
    </location>
</feature>
<reference evidence="3" key="1">
    <citation type="submission" date="2019-08" db="EMBL/GenBank/DDBJ databases">
        <authorList>
            <person name="Zheng X."/>
        </authorList>
    </citation>
    <scope>NUCLEOTIDE SEQUENCE [LARGE SCALE GENOMIC DNA]</scope>
    <source>
        <strain evidence="3">FJAT-25496</strain>
    </source>
</reference>
<dbReference type="InterPro" id="IPR018710">
    <property type="entry name" value="DUF2232"/>
</dbReference>